<keyword evidence="4" id="KW-0804">Transcription</keyword>
<sequence>MKISTEELLALVTVVDAGSITAAAAQLNQTTSGISRALSRLEDKLATTLLNRTTRRLELTEEGRLFVDRARRILAALDEAEELMAVRRERPSGRLRIDAPVPFVLHVLAPRIGEFRRQYPDILLELNSSDQFIDLLEQRTDVAIRFGQLQDSSLHARPLGRSRRRVLASPGYLARHGVPDSVAALADHVLIGFSQAATLNAWPLRHGGGDRYVITPSLSASSGETVRQLALADQGIGCLSDFMTQADRDSGRLVELFADSSVDLYLPINAVYYRNTQLAARIACFLDFLSETLAEGECGLHY</sequence>
<gene>
    <name evidence="6" type="ORF">QU481_19240</name>
</gene>
<feature type="domain" description="HTH lysR-type" evidence="5">
    <location>
        <begin position="3"/>
        <end position="60"/>
    </location>
</feature>
<dbReference type="InterPro" id="IPR036388">
    <property type="entry name" value="WH-like_DNA-bd_sf"/>
</dbReference>
<dbReference type="PANTHER" id="PTHR30537">
    <property type="entry name" value="HTH-TYPE TRANSCRIPTIONAL REGULATOR"/>
    <property type="match status" value="1"/>
</dbReference>
<dbReference type="RefSeq" id="WP_289831611.1">
    <property type="nucleotide sequence ID" value="NZ_JAUEDK010000049.1"/>
</dbReference>
<reference evidence="6" key="1">
    <citation type="submission" date="2023-06" db="EMBL/GenBank/DDBJ databases">
        <authorList>
            <person name="Zhang S."/>
        </authorList>
    </citation>
    <scope>NUCLEOTIDE SEQUENCE</scope>
    <source>
        <strain evidence="6">SG2303</strain>
    </source>
</reference>
<dbReference type="InterPro" id="IPR036390">
    <property type="entry name" value="WH_DNA-bd_sf"/>
</dbReference>
<comment type="similarity">
    <text evidence="1">Belongs to the LysR transcriptional regulatory family.</text>
</comment>
<keyword evidence="7" id="KW-1185">Reference proteome</keyword>
<dbReference type="InterPro" id="IPR000847">
    <property type="entry name" value="LysR_HTH_N"/>
</dbReference>
<dbReference type="Gene3D" id="1.10.10.10">
    <property type="entry name" value="Winged helix-like DNA-binding domain superfamily/Winged helix DNA-binding domain"/>
    <property type="match status" value="1"/>
</dbReference>
<dbReference type="PROSITE" id="PS50931">
    <property type="entry name" value="HTH_LYSR"/>
    <property type="match status" value="1"/>
</dbReference>
<evidence type="ECO:0000259" key="5">
    <source>
        <dbReference type="PROSITE" id="PS50931"/>
    </source>
</evidence>
<evidence type="ECO:0000256" key="1">
    <source>
        <dbReference type="ARBA" id="ARBA00009437"/>
    </source>
</evidence>
<evidence type="ECO:0000313" key="7">
    <source>
        <dbReference type="Proteomes" id="UP001168540"/>
    </source>
</evidence>
<protein>
    <submittedName>
        <fullName evidence="6">LysR family transcriptional regulator</fullName>
    </submittedName>
</protein>
<name>A0ABT7XT51_9NEIS</name>
<dbReference type="Pfam" id="PF00126">
    <property type="entry name" value="HTH_1"/>
    <property type="match status" value="1"/>
</dbReference>
<dbReference type="SUPFAM" id="SSF46785">
    <property type="entry name" value="Winged helix' DNA-binding domain"/>
    <property type="match status" value="1"/>
</dbReference>
<dbReference type="Proteomes" id="UP001168540">
    <property type="component" value="Unassembled WGS sequence"/>
</dbReference>
<dbReference type="InterPro" id="IPR005119">
    <property type="entry name" value="LysR_subst-bd"/>
</dbReference>
<evidence type="ECO:0000313" key="6">
    <source>
        <dbReference type="EMBL" id="MDN0076982.1"/>
    </source>
</evidence>
<dbReference type="InterPro" id="IPR058163">
    <property type="entry name" value="LysR-type_TF_proteobact-type"/>
</dbReference>
<dbReference type="PANTHER" id="PTHR30537:SF20">
    <property type="entry name" value="TRANSCRIPTIONAL REGULATORY PROTEIN"/>
    <property type="match status" value="1"/>
</dbReference>
<evidence type="ECO:0000256" key="3">
    <source>
        <dbReference type="ARBA" id="ARBA00023125"/>
    </source>
</evidence>
<accession>A0ABT7XT51</accession>
<proteinExistence type="inferred from homology"/>
<dbReference type="SUPFAM" id="SSF53850">
    <property type="entry name" value="Periplasmic binding protein-like II"/>
    <property type="match status" value="1"/>
</dbReference>
<comment type="caution">
    <text evidence="6">The sequence shown here is derived from an EMBL/GenBank/DDBJ whole genome shotgun (WGS) entry which is preliminary data.</text>
</comment>
<keyword evidence="2" id="KW-0805">Transcription regulation</keyword>
<dbReference type="Pfam" id="PF03466">
    <property type="entry name" value="LysR_substrate"/>
    <property type="match status" value="1"/>
</dbReference>
<organism evidence="6 7">
    <name type="scientific">Crenobacter oryzisoli</name>
    <dbReference type="NCBI Taxonomy" id="3056844"/>
    <lineage>
        <taxon>Bacteria</taxon>
        <taxon>Pseudomonadati</taxon>
        <taxon>Pseudomonadota</taxon>
        <taxon>Betaproteobacteria</taxon>
        <taxon>Neisseriales</taxon>
        <taxon>Neisseriaceae</taxon>
        <taxon>Crenobacter</taxon>
    </lineage>
</organism>
<dbReference type="Gene3D" id="3.40.190.290">
    <property type="match status" value="1"/>
</dbReference>
<evidence type="ECO:0000256" key="4">
    <source>
        <dbReference type="ARBA" id="ARBA00023163"/>
    </source>
</evidence>
<dbReference type="EMBL" id="JAUEDK010000049">
    <property type="protein sequence ID" value="MDN0076982.1"/>
    <property type="molecule type" value="Genomic_DNA"/>
</dbReference>
<keyword evidence="3" id="KW-0238">DNA-binding</keyword>
<evidence type="ECO:0000256" key="2">
    <source>
        <dbReference type="ARBA" id="ARBA00023015"/>
    </source>
</evidence>